<comment type="caution">
    <text evidence="2">The sequence shown here is derived from an EMBL/GenBank/DDBJ whole genome shotgun (WGS) entry which is preliminary data.</text>
</comment>
<accession>X0TBL5</accession>
<feature type="non-terminal residue" evidence="2">
    <location>
        <position position="81"/>
    </location>
</feature>
<name>X0TBL5_9ZZZZ</name>
<dbReference type="Pfam" id="PF14821">
    <property type="entry name" value="Thr_synth_N"/>
    <property type="match status" value="1"/>
</dbReference>
<dbReference type="InterPro" id="IPR029144">
    <property type="entry name" value="Thr_synth_N"/>
</dbReference>
<dbReference type="EMBL" id="BARS01004914">
    <property type="protein sequence ID" value="GAF84721.1"/>
    <property type="molecule type" value="Genomic_DNA"/>
</dbReference>
<dbReference type="InterPro" id="IPR036052">
    <property type="entry name" value="TrpB-like_PALP_sf"/>
</dbReference>
<evidence type="ECO:0000259" key="1">
    <source>
        <dbReference type="Pfam" id="PF14821"/>
    </source>
</evidence>
<feature type="domain" description="Threonine synthase N-terminal" evidence="1">
    <location>
        <begin position="29"/>
        <end position="77"/>
    </location>
</feature>
<reference evidence="2" key="1">
    <citation type="journal article" date="2014" name="Front. Microbiol.">
        <title>High frequency of phylogenetically diverse reductive dehalogenase-homologous genes in deep subseafloor sedimentary metagenomes.</title>
        <authorList>
            <person name="Kawai M."/>
            <person name="Futagami T."/>
            <person name="Toyoda A."/>
            <person name="Takaki Y."/>
            <person name="Nishi S."/>
            <person name="Hori S."/>
            <person name="Arai W."/>
            <person name="Tsubouchi T."/>
            <person name="Morono Y."/>
            <person name="Uchiyama I."/>
            <person name="Ito T."/>
            <person name="Fujiyama A."/>
            <person name="Inagaki F."/>
            <person name="Takami H."/>
        </authorList>
    </citation>
    <scope>NUCLEOTIDE SEQUENCE</scope>
    <source>
        <strain evidence="2">Expedition CK06-06</strain>
    </source>
</reference>
<proteinExistence type="predicted"/>
<dbReference type="SUPFAM" id="SSF53686">
    <property type="entry name" value="Tryptophan synthase beta subunit-like PLP-dependent enzymes"/>
    <property type="match status" value="1"/>
</dbReference>
<protein>
    <recommendedName>
        <fullName evidence="1">Threonine synthase N-terminal domain-containing protein</fullName>
    </recommendedName>
</protein>
<organism evidence="2">
    <name type="scientific">marine sediment metagenome</name>
    <dbReference type="NCBI Taxonomy" id="412755"/>
    <lineage>
        <taxon>unclassified sequences</taxon>
        <taxon>metagenomes</taxon>
        <taxon>ecological metagenomes</taxon>
    </lineage>
</organism>
<sequence length="81" mass="9059">MSQQILYESTNRNLSLEQLLRIKDIDPDTKGPFTKKVSFTDTIIQGQAPDTGLFVPERFPTITLEEIASLKGKPFADAGYL</sequence>
<evidence type="ECO:0000313" key="2">
    <source>
        <dbReference type="EMBL" id="GAF84721.1"/>
    </source>
</evidence>
<dbReference type="InterPro" id="IPR037158">
    <property type="entry name" value="Thr_synth_N_sf"/>
</dbReference>
<gene>
    <name evidence="2" type="ORF">S01H1_09616</name>
</gene>
<dbReference type="AlphaFoldDB" id="X0TBL5"/>
<dbReference type="Gene3D" id="3.90.1380.10">
    <property type="entry name" value="Threonine synthase, N-terminal domain"/>
    <property type="match status" value="1"/>
</dbReference>